<name>B5LWJ7_9PHYC</name>
<dbReference type="EMBL" id="EU916176">
    <property type="protein sequence ID" value="ACH46860.1"/>
    <property type="molecule type" value="Genomic_DNA"/>
</dbReference>
<evidence type="ECO:0000259" key="1">
    <source>
        <dbReference type="Pfam" id="PF19254"/>
    </source>
</evidence>
<accession>B5LWJ7</accession>
<sequence>MSIDHFVSLSSASRDKNAFTSSDDCEINFDDIVNVVGIELLNFEVPHTRYAIDDSDNTLYISEKVGDDVYNFFGLRAGTGGYTISNLAVALELSQKTPIVYNAGTVPLNSYNFSAASSVGKLAIISSGLLPYNVHVCKEVLSLVKFEKISDTKSSVQFIAPFEYILAPGAMLTLKLYNYTDREVQVTETTGPRTVTVLGDFSGDFETDVSTSSELVPYSSSQNICETLGFGLTDLASDVDTKFDVLGFQSPFSCTVDSENLVSPRVLSKFPIFVSPGDHVVLSGSESFGIADGVHATVVSTYDDTHLDISIDPNRLFDSSGGLQVASVDSPSETFTVSEIGLDTVEDNLVTIRVSTSEASNYGEGDEVYITGFESSSELSSTVFQVQSVAPEDLEFTCTFTYPTLPPPENLSMKISPICDETGVPTTFVSPHRFDLSKGRRVMLCRVSVDGKDLGTTHIQNSRVTFFGRIQLFSGADLVNFLSRHQAVGRHDFPSLVKRLRSLRFRFYNEDGSEYRFEGVDYTVFLKIATLHSNTGL</sequence>
<dbReference type="Pfam" id="PF19254">
    <property type="entry name" value="DUF5901"/>
    <property type="match status" value="1"/>
</dbReference>
<evidence type="ECO:0000313" key="2">
    <source>
        <dbReference type="EMBL" id="ACH46860.1"/>
    </source>
</evidence>
<keyword evidence="3" id="KW-1185">Reference proteome</keyword>
<dbReference type="InterPro" id="IPR045420">
    <property type="entry name" value="DUF5901"/>
</dbReference>
<dbReference type="GeneID" id="6804780"/>
<protein>
    <recommendedName>
        <fullName evidence="1">DUF5901 domain-containing protein</fullName>
    </recommendedName>
</protein>
<dbReference type="KEGG" id="vg:6804780"/>
<dbReference type="RefSeq" id="YP_002154730.1">
    <property type="nucleotide sequence ID" value="NC_011183.1"/>
</dbReference>
<proteinExistence type="predicted"/>
<evidence type="ECO:0000313" key="3">
    <source>
        <dbReference type="Proteomes" id="UP000204092"/>
    </source>
</evidence>
<dbReference type="Proteomes" id="UP000204092">
    <property type="component" value="Segment"/>
</dbReference>
<reference evidence="2 3" key="1">
    <citation type="journal article" date="2009" name="Virology">
        <title>Genomic analysis of the smallest giant virus--Feldmannia sp. virus 158.</title>
        <authorList>
            <person name="Schroeder D.C."/>
            <person name="Park Y."/>
            <person name="Yoon H.M."/>
            <person name="Lee Y.S."/>
            <person name="Kang S.W."/>
            <person name="Meints R.H."/>
            <person name="Ivey R.G."/>
            <person name="Choi T.J."/>
        </authorList>
    </citation>
    <scope>NUCLEOTIDE SEQUENCE [LARGE SCALE GENOMIC DNA]</scope>
    <source>
        <strain evidence="2">FsV-158</strain>
    </source>
</reference>
<feature type="domain" description="DUF5901" evidence="1">
    <location>
        <begin position="8"/>
        <end position="92"/>
    </location>
</feature>
<dbReference type="OrthoDB" id="30235at10239"/>
<organism evidence="2 3">
    <name type="scientific">Feldmannia species virus</name>
    <dbReference type="NCBI Taxonomy" id="39420"/>
    <lineage>
        <taxon>Viruses</taxon>
        <taxon>Varidnaviria</taxon>
        <taxon>Bamfordvirae</taxon>
        <taxon>Nucleocytoviricota</taxon>
        <taxon>Megaviricetes</taxon>
        <taxon>Algavirales</taxon>
        <taxon>Phycodnaviridae</taxon>
        <taxon>Phaeovirus</taxon>
        <taxon>Phaeovirus feldmanniae</taxon>
    </lineage>
</organism>